<evidence type="ECO:0000313" key="2">
    <source>
        <dbReference type="EMBL" id="MDA2804376.1"/>
    </source>
</evidence>
<gene>
    <name evidence="2" type="ORF">O4U47_07610</name>
</gene>
<accession>A0ABT4TIG0</accession>
<dbReference type="RefSeq" id="WP_270676912.1">
    <property type="nucleotide sequence ID" value="NZ_JAQFWP010000010.1"/>
</dbReference>
<organism evidence="2 3">
    <name type="scientific">Nocardiopsis suaedae</name>
    <dbReference type="NCBI Taxonomy" id="3018444"/>
    <lineage>
        <taxon>Bacteria</taxon>
        <taxon>Bacillati</taxon>
        <taxon>Actinomycetota</taxon>
        <taxon>Actinomycetes</taxon>
        <taxon>Streptosporangiales</taxon>
        <taxon>Nocardiopsidaceae</taxon>
        <taxon>Nocardiopsis</taxon>
    </lineage>
</organism>
<evidence type="ECO:0000259" key="1">
    <source>
        <dbReference type="Pfam" id="PF04738"/>
    </source>
</evidence>
<dbReference type="Pfam" id="PF04738">
    <property type="entry name" value="Lant_dehydr_N"/>
    <property type="match status" value="1"/>
</dbReference>
<dbReference type="InterPro" id="IPR036388">
    <property type="entry name" value="WH-like_DNA-bd_sf"/>
</dbReference>
<proteinExistence type="predicted"/>
<evidence type="ECO:0000313" key="3">
    <source>
        <dbReference type="Proteomes" id="UP001165685"/>
    </source>
</evidence>
<protein>
    <submittedName>
        <fullName evidence="2">Lantibiotic dehydratase</fullName>
    </submittedName>
</protein>
<dbReference type="Gene3D" id="1.10.10.10">
    <property type="entry name" value="Winged helix-like DNA-binding domain superfamily/Winged helix DNA-binding domain"/>
    <property type="match status" value="1"/>
</dbReference>
<name>A0ABT4TIG0_9ACTN</name>
<comment type="caution">
    <text evidence="2">The sequence shown here is derived from an EMBL/GenBank/DDBJ whole genome shotgun (WGS) entry which is preliminary data.</text>
</comment>
<keyword evidence="3" id="KW-1185">Reference proteome</keyword>
<reference evidence="2" key="1">
    <citation type="submission" date="2023-01" db="EMBL/GenBank/DDBJ databases">
        <title>Draft genome sequence of Nocardiopsis sp. LSu2-4 isolated from halophytes.</title>
        <authorList>
            <person name="Duangmal K."/>
            <person name="Chantavorakit T."/>
        </authorList>
    </citation>
    <scope>NUCLEOTIDE SEQUENCE</scope>
    <source>
        <strain evidence="2">LSu2-4</strain>
    </source>
</reference>
<sequence>MPATDPGPHRGLPGAAAPPAVRIAGLPLSALSELRCTESLALLDACRADHERLTERGALLSDELYPVIGGLSDPAARPGLVGLRRAVFQTRVPGGREWNDDIAALLPDGLRDRVEDWVTRLRAHHAHLADAHDMLEAETRAARNRLRDVTADPLFLHALSLSSPSLYAVLRKWQADPGRRPRRKSIGRLVKYVARAAAKTSPYSTFTISGLGRWTDRPATRYPDPGEARVLLETDRLVFERVRDALAHDPRLTGELAVRVNPSASERDGVVRFLAPSRDEPIVSLPASATVAAVLRAVGEHGPLTVSELCAHLGRSGGNPDAIRRYIDKLRAGGLLEAQMPVADQAERPFAKLADWLEGVAPDGFDACRKLAGTLDIELSRTVPPADLDAGTARARAVRDTVAALTDAVREATGAAAAAEERPEDRITLHENAVHTGVPAECALPEWRSALDDLDVVRRWLAVHDPVAPLRLVLGSFLAARFGPGCRLPVVDLQRAIHEEIDGGGPYADELRAAMELAFTTNPLLRRSSGLDRVRELYRLQDTAARALLTEGGSGGEVYADPARIAAMADGWPAWIRPPRSLMCFVQRLPGRTTGDPAHLVLNAAATGFGRGRNRLCRQLETAGAQPEPIGVTAAEDGALTVELAGAFGSGLNRKRPTADRELDYPGVVTAAPEHARVAPHDLVVTLDAERELPRLESESLGRPLTPLHLGTMADSLLPPVARLLTHVFGGSYLKHPAVTLLSDLAETGVPDRLVHQPRLRLGHVVLRRASWLVPAGHAPVRGPGERPADHLYRLLGWLHEHGMPRTCFVRALGAALFDQELAAESLPYWAFRKSRKPLYVDAANVFLVELFDQLAADPDTAVLLIEEALPEPGDAPTAYDGEQRVAEFIVEIPERDPERDSERGADG</sequence>
<feature type="domain" description="Lantibiotic dehydratase N-terminal" evidence="1">
    <location>
        <begin position="151"/>
        <end position="810"/>
    </location>
</feature>
<dbReference type="InterPro" id="IPR006827">
    <property type="entry name" value="Lant_deHydtase_N"/>
</dbReference>
<dbReference type="EMBL" id="JAQFWP010000010">
    <property type="protein sequence ID" value="MDA2804376.1"/>
    <property type="molecule type" value="Genomic_DNA"/>
</dbReference>
<dbReference type="Proteomes" id="UP001165685">
    <property type="component" value="Unassembled WGS sequence"/>
</dbReference>